<dbReference type="GeneID" id="19114036"/>
<dbReference type="InterPro" id="IPR016688">
    <property type="entry name" value="MscS-like_plants/fungi"/>
</dbReference>
<evidence type="ECO:0000313" key="7">
    <source>
        <dbReference type="Proteomes" id="UP000011761"/>
    </source>
</evidence>
<keyword evidence="7" id="KW-1185">Reference proteome</keyword>
<dbReference type="SUPFAM" id="SSF47473">
    <property type="entry name" value="EF-hand"/>
    <property type="match status" value="1"/>
</dbReference>
<dbReference type="PROSITE" id="PS50222">
    <property type="entry name" value="EF_HAND_2"/>
    <property type="match status" value="1"/>
</dbReference>
<gene>
    <name evidence="6" type="ORF">BAUCODRAFT_40873</name>
</gene>
<feature type="transmembrane region" description="Helical" evidence="4">
    <location>
        <begin position="367"/>
        <end position="387"/>
    </location>
</feature>
<proteinExistence type="inferred from homology"/>
<feature type="transmembrane region" description="Helical" evidence="4">
    <location>
        <begin position="108"/>
        <end position="128"/>
    </location>
</feature>
<dbReference type="InterPro" id="IPR002048">
    <property type="entry name" value="EF_hand_dom"/>
</dbReference>
<dbReference type="Pfam" id="PF25886">
    <property type="entry name" value="Msy1"/>
    <property type="match status" value="1"/>
</dbReference>
<evidence type="ECO:0000256" key="4">
    <source>
        <dbReference type="SAM" id="Phobius"/>
    </source>
</evidence>
<dbReference type="RefSeq" id="XP_007673032.1">
    <property type="nucleotide sequence ID" value="XM_007674842.1"/>
</dbReference>
<dbReference type="Gene3D" id="1.10.238.10">
    <property type="entry name" value="EF-hand"/>
    <property type="match status" value="1"/>
</dbReference>
<dbReference type="InterPro" id="IPR011992">
    <property type="entry name" value="EF-hand-dom_pair"/>
</dbReference>
<dbReference type="PANTHER" id="PTHR31323:SF14">
    <property type="entry name" value="MECHANOSENSITIVE ION CHANNEL PROTEIN MSY2"/>
    <property type="match status" value="1"/>
</dbReference>
<evidence type="ECO:0000256" key="1">
    <source>
        <dbReference type="ARBA" id="ARBA00004127"/>
    </source>
</evidence>
<dbReference type="SUPFAM" id="SSF50182">
    <property type="entry name" value="Sm-like ribonucleoproteins"/>
    <property type="match status" value="1"/>
</dbReference>
<protein>
    <recommendedName>
        <fullName evidence="5">EF-hand domain-containing protein</fullName>
    </recommendedName>
</protein>
<dbReference type="GO" id="GO:0016020">
    <property type="term" value="C:membrane"/>
    <property type="evidence" value="ECO:0007669"/>
    <property type="project" value="UniProtKB-SubCell"/>
</dbReference>
<dbReference type="PANTHER" id="PTHR31323">
    <property type="entry name" value="MECHANOSENSITIVE ION CHANNEL PROTEIN MSY2"/>
    <property type="match status" value="1"/>
</dbReference>
<evidence type="ECO:0000256" key="3">
    <source>
        <dbReference type="ARBA" id="ARBA00022837"/>
    </source>
</evidence>
<dbReference type="InterPro" id="IPR010920">
    <property type="entry name" value="LSM_dom_sf"/>
</dbReference>
<feature type="non-terminal residue" evidence="6">
    <location>
        <position position="1"/>
    </location>
</feature>
<feature type="transmembrane region" description="Helical" evidence="4">
    <location>
        <begin position="62"/>
        <end position="87"/>
    </location>
</feature>
<feature type="transmembrane region" description="Helical" evidence="4">
    <location>
        <begin position="140"/>
        <end position="160"/>
    </location>
</feature>
<keyword evidence="4" id="KW-1133">Transmembrane helix</keyword>
<comment type="subcellular location">
    <subcellularLocation>
        <location evidence="1">Endomembrane system</location>
        <topology evidence="1">Multi-pass membrane protein</topology>
    </subcellularLocation>
</comment>
<feature type="transmembrane region" description="Helical" evidence="4">
    <location>
        <begin position="399"/>
        <end position="426"/>
    </location>
</feature>
<dbReference type="OMA" id="PQMSESF"/>
<reference evidence="6 7" key="1">
    <citation type="journal article" date="2012" name="PLoS Pathog.">
        <title>Diverse lifestyles and strategies of plant pathogenesis encoded in the genomes of eighteen Dothideomycetes fungi.</title>
        <authorList>
            <person name="Ohm R.A."/>
            <person name="Feau N."/>
            <person name="Henrissat B."/>
            <person name="Schoch C.L."/>
            <person name="Horwitz B.A."/>
            <person name="Barry K.W."/>
            <person name="Condon B.J."/>
            <person name="Copeland A.C."/>
            <person name="Dhillon B."/>
            <person name="Glaser F."/>
            <person name="Hesse C.N."/>
            <person name="Kosti I."/>
            <person name="LaButti K."/>
            <person name="Lindquist E.A."/>
            <person name="Lucas S."/>
            <person name="Salamov A.A."/>
            <person name="Bradshaw R.E."/>
            <person name="Ciuffetti L."/>
            <person name="Hamelin R.C."/>
            <person name="Kema G.H.J."/>
            <person name="Lawrence C."/>
            <person name="Scott J.A."/>
            <person name="Spatafora J.W."/>
            <person name="Turgeon B.G."/>
            <person name="de Wit P.J.G.M."/>
            <person name="Zhong S."/>
            <person name="Goodwin S.B."/>
            <person name="Grigoriev I.V."/>
        </authorList>
    </citation>
    <scope>NUCLEOTIDE SEQUENCE [LARGE SCALE GENOMIC DNA]</scope>
    <source>
        <strain evidence="6 7">UAMH 10762</strain>
    </source>
</reference>
<feature type="non-terminal residue" evidence="6">
    <location>
        <position position="620"/>
    </location>
</feature>
<keyword evidence="3" id="KW-0106">Calcium</keyword>
<comment type="similarity">
    <text evidence="2">Belongs to the MscS (TC 1.A.23) family.</text>
</comment>
<name>M2NKF8_BAUPA</name>
<evidence type="ECO:0000256" key="2">
    <source>
        <dbReference type="ARBA" id="ARBA00008017"/>
    </source>
</evidence>
<accession>M2NKF8</accession>
<dbReference type="GO" id="GO:0006874">
    <property type="term" value="P:intracellular calcium ion homeostasis"/>
    <property type="evidence" value="ECO:0007669"/>
    <property type="project" value="TreeGrafter"/>
</dbReference>
<dbReference type="InterPro" id="IPR018247">
    <property type="entry name" value="EF_Hand_1_Ca_BS"/>
</dbReference>
<dbReference type="InterPro" id="IPR058650">
    <property type="entry name" value="Msy1/2-like"/>
</dbReference>
<feature type="domain" description="EF-hand" evidence="5">
    <location>
        <begin position="315"/>
        <end position="350"/>
    </location>
</feature>
<dbReference type="Pfam" id="PF00924">
    <property type="entry name" value="MS_channel_2nd"/>
    <property type="match status" value="1"/>
</dbReference>
<dbReference type="PIRSF" id="PIRSF017209">
    <property type="entry name" value="Memb_At2g17000_prd"/>
    <property type="match status" value="1"/>
</dbReference>
<dbReference type="EMBL" id="KB445551">
    <property type="protein sequence ID" value="EMC99605.1"/>
    <property type="molecule type" value="Genomic_DNA"/>
</dbReference>
<dbReference type="OrthoDB" id="544685at2759"/>
<dbReference type="InterPro" id="IPR006685">
    <property type="entry name" value="MscS_channel_2nd"/>
</dbReference>
<feature type="transmembrane region" description="Helical" evidence="4">
    <location>
        <begin position="27"/>
        <end position="50"/>
    </location>
</feature>
<sequence>YSGEQDALTKVEKFFTKIREVHVLTKYSLYVIPVAALLAIPLILTDTIYADARAGGIRLLGIFIWIEVIWVALWLCKLIASIVPYVFQSTAGLISAGIRKYTTVLEALEIPISLFLWSIVSFATIPIICVLDQDRCNASWLTTLTTVFKALIIVAAIFLAEKTLVQLVAINYHRKQYSTKIQESKKLIRLFDLLYDASRALFPEYCKEFAEEDAEMQGNTLADVRDTLAHAGIQTRVFNDMGRVRDKVTAAFGAMASDITGKQVFSATSAHSIVLEALETERASKALARRLWLSFAGEGKDVLLKHDLIEVLGVNRSEEAEEIFHALDRDGNGDVSLAEMTLLVLSIGQERKDRAASMQDISQAIAVLDRLLSLIVVASVAFIYATFFSKTFSAKTAQLWTTFTGLAFAIGGTVTEFLACVIFLFVKHPYDVGDRVDISDVELVVQHISLMYSVFRRVDSDKVVQIPHNVANSLWIENISRSKQMKERVSICVSPATTIEDVLALKHELHKFVSAEENRRDFRPEMDIELRNLNDLTKLELRVEIQHKSNFANDHLRNARRNKFMVELLAACRRIPIDPPGGSAPVMGDLTNPHYSVTISEQEAHAAKAKRAEDALAARL</sequence>
<keyword evidence="4" id="KW-0812">Transmembrane</keyword>
<dbReference type="GO" id="GO:0005509">
    <property type="term" value="F:calcium ion binding"/>
    <property type="evidence" value="ECO:0007669"/>
    <property type="project" value="InterPro"/>
</dbReference>
<keyword evidence="4" id="KW-0472">Membrane</keyword>
<dbReference type="GO" id="GO:0005262">
    <property type="term" value="F:calcium channel activity"/>
    <property type="evidence" value="ECO:0007669"/>
    <property type="project" value="TreeGrafter"/>
</dbReference>
<dbReference type="AlphaFoldDB" id="M2NKF8"/>
<evidence type="ECO:0000313" key="6">
    <source>
        <dbReference type="EMBL" id="EMC99605.1"/>
    </source>
</evidence>
<dbReference type="PROSITE" id="PS00018">
    <property type="entry name" value="EF_HAND_1"/>
    <property type="match status" value="1"/>
</dbReference>
<dbReference type="HOGENOM" id="CLU_010480_4_0_1"/>
<evidence type="ECO:0000259" key="5">
    <source>
        <dbReference type="PROSITE" id="PS50222"/>
    </source>
</evidence>
<dbReference type="eggNOG" id="KOG4629">
    <property type="taxonomic scope" value="Eukaryota"/>
</dbReference>
<dbReference type="KEGG" id="bcom:BAUCODRAFT_40873"/>
<dbReference type="Proteomes" id="UP000011761">
    <property type="component" value="Unassembled WGS sequence"/>
</dbReference>
<organism evidence="6 7">
    <name type="scientific">Baudoinia panamericana (strain UAMH 10762)</name>
    <name type="common">Angels' share fungus</name>
    <name type="synonym">Baudoinia compniacensis (strain UAMH 10762)</name>
    <dbReference type="NCBI Taxonomy" id="717646"/>
    <lineage>
        <taxon>Eukaryota</taxon>
        <taxon>Fungi</taxon>
        <taxon>Dikarya</taxon>
        <taxon>Ascomycota</taxon>
        <taxon>Pezizomycotina</taxon>
        <taxon>Dothideomycetes</taxon>
        <taxon>Dothideomycetidae</taxon>
        <taxon>Mycosphaerellales</taxon>
        <taxon>Teratosphaeriaceae</taxon>
        <taxon>Baudoinia</taxon>
    </lineage>
</organism>